<gene>
    <name evidence="2" type="ORF">L195_g027606</name>
</gene>
<reference evidence="2 3" key="2">
    <citation type="journal article" date="2017" name="Front. Plant Sci.">
        <title>Gene Classification and Mining of Molecular Markers Useful in Red Clover (Trifolium pratense) Breeding.</title>
        <authorList>
            <person name="Istvanek J."/>
            <person name="Dluhosova J."/>
            <person name="Dluhos P."/>
            <person name="Patkova L."/>
            <person name="Nedelnik J."/>
            <person name="Repkova J."/>
        </authorList>
    </citation>
    <scope>NUCLEOTIDE SEQUENCE [LARGE SCALE GENOMIC DNA]</scope>
    <source>
        <strain evidence="3">cv. Tatra</strain>
        <tissue evidence="2">Young leaves</tissue>
    </source>
</reference>
<accession>A0A2K3KZL5</accession>
<dbReference type="EMBL" id="ASHM01023709">
    <property type="protein sequence ID" value="PNX71723.1"/>
    <property type="molecule type" value="Genomic_DNA"/>
</dbReference>
<dbReference type="Proteomes" id="UP000236291">
    <property type="component" value="Unassembled WGS sequence"/>
</dbReference>
<dbReference type="ExpressionAtlas" id="A0A2K3KZL5">
    <property type="expression patterns" value="baseline"/>
</dbReference>
<feature type="domain" description="Reverse transcriptase zinc-binding" evidence="1">
    <location>
        <begin position="96"/>
        <end position="181"/>
    </location>
</feature>
<dbReference type="AlphaFoldDB" id="A0A2K3KZL5"/>
<dbReference type="InterPro" id="IPR026960">
    <property type="entry name" value="RVT-Znf"/>
</dbReference>
<evidence type="ECO:0000313" key="3">
    <source>
        <dbReference type="Proteomes" id="UP000236291"/>
    </source>
</evidence>
<dbReference type="Pfam" id="PF13966">
    <property type="entry name" value="zf-RVT"/>
    <property type="match status" value="1"/>
</dbReference>
<dbReference type="STRING" id="57577.A0A2K3KZL5"/>
<proteinExistence type="predicted"/>
<comment type="caution">
    <text evidence="2">The sequence shown here is derived from an EMBL/GenBank/DDBJ whole genome shotgun (WGS) entry which is preliminary data.</text>
</comment>
<name>A0A2K3KZL5_TRIPR</name>
<organism evidence="2 3">
    <name type="scientific">Trifolium pratense</name>
    <name type="common">Red clover</name>
    <dbReference type="NCBI Taxonomy" id="57577"/>
    <lineage>
        <taxon>Eukaryota</taxon>
        <taxon>Viridiplantae</taxon>
        <taxon>Streptophyta</taxon>
        <taxon>Embryophyta</taxon>
        <taxon>Tracheophyta</taxon>
        <taxon>Spermatophyta</taxon>
        <taxon>Magnoliopsida</taxon>
        <taxon>eudicotyledons</taxon>
        <taxon>Gunneridae</taxon>
        <taxon>Pentapetalae</taxon>
        <taxon>rosids</taxon>
        <taxon>fabids</taxon>
        <taxon>Fabales</taxon>
        <taxon>Fabaceae</taxon>
        <taxon>Papilionoideae</taxon>
        <taxon>50 kb inversion clade</taxon>
        <taxon>NPAAA clade</taxon>
        <taxon>Hologalegina</taxon>
        <taxon>IRL clade</taxon>
        <taxon>Trifolieae</taxon>
        <taxon>Trifolium</taxon>
    </lineage>
</organism>
<protein>
    <submittedName>
        <fullName evidence="2">Ribonuclease H</fullName>
    </submittedName>
</protein>
<evidence type="ECO:0000259" key="1">
    <source>
        <dbReference type="Pfam" id="PF13966"/>
    </source>
</evidence>
<reference evidence="2 3" key="1">
    <citation type="journal article" date="2014" name="Am. J. Bot.">
        <title>Genome assembly and annotation for red clover (Trifolium pratense; Fabaceae).</title>
        <authorList>
            <person name="Istvanek J."/>
            <person name="Jaros M."/>
            <person name="Krenek A."/>
            <person name="Repkova J."/>
        </authorList>
    </citation>
    <scope>NUCLEOTIDE SEQUENCE [LARGE SCALE GENOMIC DNA]</scope>
    <source>
        <strain evidence="3">cv. Tatra</strain>
        <tissue evidence="2">Young leaves</tissue>
    </source>
</reference>
<sequence length="232" mass="26553">MYFPRSTLFEASLGHDPSFAWRSIWKARQVLLLECRWTIGGGDNLKKCWIHGNGERWIPSLNLKKFQVAERIIATPLIGSVYVDKMVWEEERNGCYFVKSGYNLAMKCIIRSDKYHVEGNWKEIWKAHAPHKARHLLWRLCRGCLPTRRNVDCDVHCSLCEEEVEDDVHTFFTCASARSSWQAAGLSSVLGSAAYQQGSAAGRVFALCQNEDYTTIDRVATLFWSICPQDAK</sequence>
<evidence type="ECO:0000313" key="2">
    <source>
        <dbReference type="EMBL" id="PNX71723.1"/>
    </source>
</evidence>